<dbReference type="Proteomes" id="UP000282832">
    <property type="component" value="Unassembled WGS sequence"/>
</dbReference>
<dbReference type="PANTHER" id="PTHR43818">
    <property type="entry name" value="BCDNA.GH03377"/>
    <property type="match status" value="1"/>
</dbReference>
<evidence type="ECO:0000259" key="1">
    <source>
        <dbReference type="Pfam" id="PF01408"/>
    </source>
</evidence>
<dbReference type="GO" id="GO:0000166">
    <property type="term" value="F:nucleotide binding"/>
    <property type="evidence" value="ECO:0007669"/>
    <property type="project" value="InterPro"/>
</dbReference>
<feature type="domain" description="Gfo/Idh/MocA-like oxidoreductase N-terminal" evidence="1">
    <location>
        <begin position="41"/>
        <end position="160"/>
    </location>
</feature>
<feature type="domain" description="Gfo/Idh/MocA-like oxidoreductase bacterial type C-terminal" evidence="2">
    <location>
        <begin position="212"/>
        <end position="269"/>
    </location>
</feature>
<dbReference type="Pfam" id="PF19051">
    <property type="entry name" value="GFO_IDH_MocA_C2"/>
    <property type="match status" value="1"/>
</dbReference>
<dbReference type="Pfam" id="PF01408">
    <property type="entry name" value="GFO_IDH_MocA"/>
    <property type="match status" value="1"/>
</dbReference>
<dbReference type="InterPro" id="IPR000683">
    <property type="entry name" value="Gfo/Idh/MocA-like_OxRdtase_N"/>
</dbReference>
<evidence type="ECO:0000259" key="2">
    <source>
        <dbReference type="Pfam" id="PF19051"/>
    </source>
</evidence>
<evidence type="ECO:0000313" key="3">
    <source>
        <dbReference type="EMBL" id="RVU25610.1"/>
    </source>
</evidence>
<dbReference type="SUPFAM" id="SSF55347">
    <property type="entry name" value="Glyceraldehyde-3-phosphate dehydrogenase-like, C-terminal domain"/>
    <property type="match status" value="1"/>
</dbReference>
<dbReference type="EMBL" id="SACY01000002">
    <property type="protein sequence ID" value="RVU25610.1"/>
    <property type="molecule type" value="Genomic_DNA"/>
</dbReference>
<dbReference type="InterPro" id="IPR050463">
    <property type="entry name" value="Gfo/Idh/MocA_oxidrdct_glycsds"/>
</dbReference>
<keyword evidence="4" id="KW-1185">Reference proteome</keyword>
<dbReference type="AlphaFoldDB" id="A0A437PTQ8"/>
<dbReference type="OrthoDB" id="9763611at2"/>
<dbReference type="Gene3D" id="3.40.50.720">
    <property type="entry name" value="NAD(P)-binding Rossmann-like Domain"/>
    <property type="match status" value="1"/>
</dbReference>
<comment type="caution">
    <text evidence="3">The sequence shown here is derived from an EMBL/GenBank/DDBJ whole genome shotgun (WGS) entry which is preliminary data.</text>
</comment>
<name>A0A437PTQ8_9BACT</name>
<dbReference type="SUPFAM" id="SSF51735">
    <property type="entry name" value="NAD(P)-binding Rossmann-fold domains"/>
    <property type="match status" value="1"/>
</dbReference>
<gene>
    <name evidence="3" type="ORF">EOJ36_04110</name>
</gene>
<dbReference type="InterPro" id="IPR036291">
    <property type="entry name" value="NAD(P)-bd_dom_sf"/>
</dbReference>
<proteinExistence type="predicted"/>
<evidence type="ECO:0000313" key="4">
    <source>
        <dbReference type="Proteomes" id="UP000282832"/>
    </source>
</evidence>
<dbReference type="RefSeq" id="WP_127802763.1">
    <property type="nucleotide sequence ID" value="NZ_SACY01000002.1"/>
</dbReference>
<organism evidence="3 4">
    <name type="scientific">Sandaracinomonas limnophila</name>
    <dbReference type="NCBI Taxonomy" id="1862386"/>
    <lineage>
        <taxon>Bacteria</taxon>
        <taxon>Pseudomonadati</taxon>
        <taxon>Bacteroidota</taxon>
        <taxon>Cytophagia</taxon>
        <taxon>Cytophagales</taxon>
        <taxon>Flectobacillaceae</taxon>
        <taxon>Sandaracinomonas</taxon>
    </lineage>
</organism>
<reference evidence="3 4" key="1">
    <citation type="submission" date="2019-01" db="EMBL/GenBank/DDBJ databases">
        <authorList>
            <person name="Chen W.-M."/>
        </authorList>
    </citation>
    <scope>NUCLEOTIDE SEQUENCE [LARGE SCALE GENOMIC DNA]</scope>
    <source>
        <strain evidence="3 4">FSY-15</strain>
    </source>
</reference>
<sequence length="468" mass="52139">MEKNTTNASRRDFVKKATLLSSLPFVSSFGILKNFQGEKVRLACIGIGNQGGNDVMSMSKTGLAEFVAFCDVDMGASQTLPVLQKFPDVPRFQDYRVMFDKMGKDFDAVLIGVPDHSHFPITMHALKSGKHVFVEKPMARTFQEIEIMMAAAKKNPKLVTQMGNQGHSEGNYFQFKAWKEAGIIKDITAMSAHMNSPRRWHGWDTTIKSFPAAESIPSTLDWDLWHGVVQKHDYNKDFVNGQWRCWFDFGLGALGDWGAHLMDTAHEFLELGLPTNINMLRADGHNSFFYPQSSTIQFKFAARKDMPAMDITWYDGINNLPPLPDNFGNSALDPNIPAASNGKIQSSNLNPGKIIYGKELTFKGGSHGSTLSILGDSAKDLKLPEVPVSPSNHYANYLKACLGQEKTRSPFSIAGPLSQVFSLGVIAQKFNAQLDFDPKKKQITNHKEANMMLQGPAPRKGWESYYEL</sequence>
<dbReference type="InterPro" id="IPR043906">
    <property type="entry name" value="Gfo/Idh/MocA_OxRdtase_bact_C"/>
</dbReference>
<accession>A0A437PTQ8</accession>
<dbReference type="PANTHER" id="PTHR43818:SF3">
    <property type="entry name" value="OXIDOREDUCTASE-RELATED"/>
    <property type="match status" value="1"/>
</dbReference>
<protein>
    <submittedName>
        <fullName evidence="3">Gfo/Idh/MocA family oxidoreductase</fullName>
    </submittedName>
</protein>